<accession>A0A8S4QHE6</accession>
<comment type="caution">
    <text evidence="1">The sequence shown here is derived from an EMBL/GenBank/DDBJ whole genome shotgun (WGS) entry which is preliminary data.</text>
</comment>
<keyword evidence="2" id="KW-1185">Reference proteome</keyword>
<dbReference type="AlphaFoldDB" id="A0A8S4QHE6"/>
<sequence length="81" mass="8804">MSAGITCSIDAKAPPVMDFFMLMAPDTTEAGRQRKLQSNVSSQPTLPPTFLEPSVTPYYFLGQGYKVGKEMTTSLAQRSAL</sequence>
<protein>
    <submittedName>
        <fullName evidence="1">Jg22154 protein</fullName>
    </submittedName>
</protein>
<proteinExistence type="predicted"/>
<dbReference type="Proteomes" id="UP000838756">
    <property type="component" value="Unassembled WGS sequence"/>
</dbReference>
<evidence type="ECO:0000313" key="1">
    <source>
        <dbReference type="EMBL" id="CAH2210686.1"/>
    </source>
</evidence>
<reference evidence="1" key="1">
    <citation type="submission" date="2022-03" db="EMBL/GenBank/DDBJ databases">
        <authorList>
            <person name="Lindestad O."/>
        </authorList>
    </citation>
    <scope>NUCLEOTIDE SEQUENCE</scope>
</reference>
<organism evidence="1 2">
    <name type="scientific">Pararge aegeria aegeria</name>
    <dbReference type="NCBI Taxonomy" id="348720"/>
    <lineage>
        <taxon>Eukaryota</taxon>
        <taxon>Metazoa</taxon>
        <taxon>Ecdysozoa</taxon>
        <taxon>Arthropoda</taxon>
        <taxon>Hexapoda</taxon>
        <taxon>Insecta</taxon>
        <taxon>Pterygota</taxon>
        <taxon>Neoptera</taxon>
        <taxon>Endopterygota</taxon>
        <taxon>Lepidoptera</taxon>
        <taxon>Glossata</taxon>
        <taxon>Ditrysia</taxon>
        <taxon>Papilionoidea</taxon>
        <taxon>Nymphalidae</taxon>
        <taxon>Satyrinae</taxon>
        <taxon>Satyrini</taxon>
        <taxon>Parargina</taxon>
        <taxon>Pararge</taxon>
    </lineage>
</organism>
<gene>
    <name evidence="1" type="primary">jg22154</name>
    <name evidence="1" type="ORF">PAEG_LOCUS2575</name>
</gene>
<name>A0A8S4QHE6_9NEOP</name>
<evidence type="ECO:0000313" key="2">
    <source>
        <dbReference type="Proteomes" id="UP000838756"/>
    </source>
</evidence>
<dbReference type="EMBL" id="CAKXAJ010008063">
    <property type="protein sequence ID" value="CAH2210686.1"/>
    <property type="molecule type" value="Genomic_DNA"/>
</dbReference>